<keyword evidence="3" id="KW-1185">Reference proteome</keyword>
<proteinExistence type="predicted"/>
<dbReference type="EMBL" id="BAABKO010000003">
    <property type="protein sequence ID" value="GAA4774399.1"/>
    <property type="molecule type" value="Genomic_DNA"/>
</dbReference>
<organism evidence="2 3">
    <name type="scientific">Microbacterium gilvum</name>
    <dbReference type="NCBI Taxonomy" id="1336204"/>
    <lineage>
        <taxon>Bacteria</taxon>
        <taxon>Bacillati</taxon>
        <taxon>Actinomycetota</taxon>
        <taxon>Actinomycetes</taxon>
        <taxon>Micrococcales</taxon>
        <taxon>Microbacteriaceae</taxon>
        <taxon>Microbacterium</taxon>
    </lineage>
</organism>
<comment type="caution">
    <text evidence="2">The sequence shown here is derived from an EMBL/GenBank/DDBJ whole genome shotgun (WGS) entry which is preliminary data.</text>
</comment>
<dbReference type="Proteomes" id="UP001501645">
    <property type="component" value="Unassembled WGS sequence"/>
</dbReference>
<reference evidence="3" key="1">
    <citation type="journal article" date="2019" name="Int. J. Syst. Evol. Microbiol.">
        <title>The Global Catalogue of Microorganisms (GCM) 10K type strain sequencing project: providing services to taxonomists for standard genome sequencing and annotation.</title>
        <authorList>
            <consortium name="The Broad Institute Genomics Platform"/>
            <consortium name="The Broad Institute Genome Sequencing Center for Infectious Disease"/>
            <person name="Wu L."/>
            <person name="Ma J."/>
        </authorList>
    </citation>
    <scope>NUCLEOTIDE SEQUENCE [LARGE SCALE GENOMIC DNA]</scope>
    <source>
        <strain evidence="3">JCM 18537</strain>
    </source>
</reference>
<accession>A0ABP9A6D4</accession>
<evidence type="ECO:0000256" key="1">
    <source>
        <dbReference type="SAM" id="MobiDB-lite"/>
    </source>
</evidence>
<feature type="region of interest" description="Disordered" evidence="1">
    <location>
        <begin position="119"/>
        <end position="154"/>
    </location>
</feature>
<dbReference type="RefSeq" id="WP_345438384.1">
    <property type="nucleotide sequence ID" value="NZ_BAABKO010000003.1"/>
</dbReference>
<sequence>MTLVAMIEDGFPHGTVEGFRLGCKGSICPAPLSCAAFSVRYRGDYAFAKAVDGGESVESILAREKAAQARPVRNVNDERISNANQKRREVRHRHEKGWTDRQIAADMGETIAYVGKLRRQMELPVHPDRKGPEKGKPRRKSRSQGRRRPHLEHGTVSMYTAKKCRKGDPCPATPSCHEVAMAYKRAWLERTKEAA</sequence>
<name>A0ABP9A6D4_9MICO</name>
<evidence type="ECO:0000313" key="2">
    <source>
        <dbReference type="EMBL" id="GAA4774399.1"/>
    </source>
</evidence>
<evidence type="ECO:0000313" key="3">
    <source>
        <dbReference type="Proteomes" id="UP001501645"/>
    </source>
</evidence>
<feature type="compositionally biased region" description="Basic residues" evidence="1">
    <location>
        <begin position="136"/>
        <end position="150"/>
    </location>
</feature>
<feature type="compositionally biased region" description="Basic and acidic residues" evidence="1">
    <location>
        <begin position="119"/>
        <end position="135"/>
    </location>
</feature>
<protein>
    <submittedName>
        <fullName evidence="2">Uncharacterized protein</fullName>
    </submittedName>
</protein>
<gene>
    <name evidence="2" type="ORF">GCM10023351_18500</name>
</gene>